<reference evidence="1" key="1">
    <citation type="journal article" date="2014" name="Int. J. Syst. Evol. Microbiol.">
        <title>Complete genome sequence of Corynebacterium casei LMG S-19264T (=DSM 44701T), isolated from a smear-ripened cheese.</title>
        <authorList>
            <consortium name="US DOE Joint Genome Institute (JGI-PGF)"/>
            <person name="Walter F."/>
            <person name="Albersmeier A."/>
            <person name="Kalinowski J."/>
            <person name="Ruckert C."/>
        </authorList>
    </citation>
    <scope>NUCLEOTIDE SEQUENCE</scope>
    <source>
        <strain evidence="1">KCTC 32255</strain>
    </source>
</reference>
<evidence type="ECO:0000313" key="2">
    <source>
        <dbReference type="Proteomes" id="UP000648075"/>
    </source>
</evidence>
<evidence type="ECO:0000313" key="1">
    <source>
        <dbReference type="EMBL" id="GGY95916.1"/>
    </source>
</evidence>
<comment type="caution">
    <text evidence="1">The sequence shown here is derived from an EMBL/GenBank/DDBJ whole genome shotgun (WGS) entry which is preliminary data.</text>
</comment>
<dbReference type="EMBL" id="BMZA01000002">
    <property type="protein sequence ID" value="GGY95916.1"/>
    <property type="molecule type" value="Genomic_DNA"/>
</dbReference>
<accession>A0A918PB28</accession>
<gene>
    <name evidence="1" type="ORF">GCM10011614_08330</name>
</gene>
<protein>
    <submittedName>
        <fullName evidence="1">Uncharacterized protein</fullName>
    </submittedName>
</protein>
<dbReference type="AlphaFoldDB" id="A0A918PB28"/>
<dbReference type="Proteomes" id="UP000648075">
    <property type="component" value="Unassembled WGS sequence"/>
</dbReference>
<reference evidence="1" key="2">
    <citation type="submission" date="2020-09" db="EMBL/GenBank/DDBJ databases">
        <authorList>
            <person name="Sun Q."/>
            <person name="Kim S."/>
        </authorList>
    </citation>
    <scope>NUCLEOTIDE SEQUENCE</scope>
    <source>
        <strain evidence="1">KCTC 32255</strain>
    </source>
</reference>
<proteinExistence type="predicted"/>
<organism evidence="1 2">
    <name type="scientific">Novosphingobium colocasiae</name>
    <dbReference type="NCBI Taxonomy" id="1256513"/>
    <lineage>
        <taxon>Bacteria</taxon>
        <taxon>Pseudomonadati</taxon>
        <taxon>Pseudomonadota</taxon>
        <taxon>Alphaproteobacteria</taxon>
        <taxon>Sphingomonadales</taxon>
        <taxon>Sphingomonadaceae</taxon>
        <taxon>Novosphingobium</taxon>
    </lineage>
</organism>
<keyword evidence="2" id="KW-1185">Reference proteome</keyword>
<sequence>MQIDGALGSRISKTFDRFPIHLYEAIVIDGRTLVPAGASGWGEVVHAKKAGGSGAAGELVLAARVLTVDGRELHLRSLRLGGSGENHNQAATTLAAVAGLAGAVGGWLMKGSEVDVPSGTIAGAKVAEDFAVAESAVTPQAPPAVLVDTKVQSEGTKQ</sequence>
<name>A0A918PB28_9SPHN</name>